<reference evidence="1" key="1">
    <citation type="submission" date="2023-10" db="EMBL/GenBank/DDBJ databases">
        <title>Amphibacter perezi, gen. nov., sp. nov. a novel taxa of the family Comamonadaceae, class Betaproteobacteria isolated from the skin microbiota of Pelophylax perezi from different populations.</title>
        <authorList>
            <person name="Costa S."/>
            <person name="Proenca D.N."/>
            <person name="Lopes I."/>
            <person name="Morais P.V."/>
        </authorList>
    </citation>
    <scope>NUCLEOTIDE SEQUENCE</scope>
    <source>
        <strain evidence="1">SL12-8</strain>
    </source>
</reference>
<dbReference type="EMBL" id="JAWDIE010000004">
    <property type="protein sequence ID" value="MEJ7137564.1"/>
    <property type="molecule type" value="Genomic_DNA"/>
</dbReference>
<name>A0ACC6P015_9BURK</name>
<dbReference type="Proteomes" id="UP001364695">
    <property type="component" value="Unassembled WGS sequence"/>
</dbReference>
<accession>A0ACC6P015</accession>
<protein>
    <submittedName>
        <fullName evidence="1">[NiFe]-hydrogenase assembly chaperone HybE</fullName>
    </submittedName>
</protein>
<gene>
    <name evidence="1" type="primary">hybE</name>
    <name evidence="1" type="ORF">RV045_03845</name>
</gene>
<keyword evidence="2" id="KW-1185">Reference proteome</keyword>
<organism evidence="1 2">
    <name type="scientific">Amphibiibacter pelophylacis</name>
    <dbReference type="NCBI Taxonomy" id="1799477"/>
    <lineage>
        <taxon>Bacteria</taxon>
        <taxon>Pseudomonadati</taxon>
        <taxon>Pseudomonadota</taxon>
        <taxon>Betaproteobacteria</taxon>
        <taxon>Burkholderiales</taxon>
        <taxon>Sphaerotilaceae</taxon>
        <taxon>Amphibiibacter</taxon>
    </lineage>
</organism>
<proteinExistence type="predicted"/>
<sequence>MSAAPGVMLPGRLAQARLRGLGQRFVHIAQTRMAGLPIVHPGLSVALEGFREQAWAVGSSPASQQALGCTGVLITPWTMSLLRLPLSLSCEVLPLGHKGVRRVGQGAAAQVFDFIGGSEEGLGPFEMCSLFSPMTDFADQAAAVATARAVMDALFVAALPPATEPVPAVTAQAAAAAPDAPPDVSPQPARRWFLRGGVA</sequence>
<evidence type="ECO:0000313" key="1">
    <source>
        <dbReference type="EMBL" id="MEJ7137564.1"/>
    </source>
</evidence>
<comment type="caution">
    <text evidence="1">The sequence shown here is derived from an EMBL/GenBank/DDBJ whole genome shotgun (WGS) entry which is preliminary data.</text>
</comment>
<evidence type="ECO:0000313" key="2">
    <source>
        <dbReference type="Proteomes" id="UP001364695"/>
    </source>
</evidence>